<reference evidence="3" key="2">
    <citation type="submission" date="2015-08" db="UniProtKB">
        <authorList>
            <consortium name="WormBaseParasite"/>
        </authorList>
    </citation>
    <scope>IDENTIFICATION</scope>
</reference>
<keyword evidence="1" id="KW-0732">Signal</keyword>
<name>A0A0K0FWI8_STRVS</name>
<keyword evidence="2" id="KW-1185">Reference proteome</keyword>
<proteinExistence type="predicted"/>
<reference evidence="2" key="1">
    <citation type="submission" date="2014-07" db="EMBL/GenBank/DDBJ databases">
        <authorList>
            <person name="Martin A.A"/>
            <person name="De Silva N."/>
        </authorList>
    </citation>
    <scope>NUCLEOTIDE SEQUENCE</scope>
</reference>
<evidence type="ECO:0000313" key="3">
    <source>
        <dbReference type="WBParaSite" id="SVE_1678200.1"/>
    </source>
</evidence>
<sequence>MKYIFASIVFSFAIFIVIDGKKLADKDDTPNEFAELIWKDMKDMAETVGRHMLTECFQSCISCELCKRFMIQDVTDLKVASKNGLPIYYKIFFSGSR</sequence>
<dbReference type="Proteomes" id="UP000035680">
    <property type="component" value="Unassembled WGS sequence"/>
</dbReference>
<accession>A0A0K0FWI8</accession>
<protein>
    <submittedName>
        <fullName evidence="3">Apple domain-containing protein</fullName>
    </submittedName>
</protein>
<evidence type="ECO:0000313" key="2">
    <source>
        <dbReference type="Proteomes" id="UP000035680"/>
    </source>
</evidence>
<feature type="signal peptide" evidence="1">
    <location>
        <begin position="1"/>
        <end position="20"/>
    </location>
</feature>
<feature type="chain" id="PRO_5005330493" evidence="1">
    <location>
        <begin position="21"/>
        <end position="97"/>
    </location>
</feature>
<dbReference type="AlphaFoldDB" id="A0A0K0FWI8"/>
<organism evidence="2 3">
    <name type="scientific">Strongyloides venezuelensis</name>
    <name type="common">Threadworm</name>
    <dbReference type="NCBI Taxonomy" id="75913"/>
    <lineage>
        <taxon>Eukaryota</taxon>
        <taxon>Metazoa</taxon>
        <taxon>Ecdysozoa</taxon>
        <taxon>Nematoda</taxon>
        <taxon>Chromadorea</taxon>
        <taxon>Rhabditida</taxon>
        <taxon>Tylenchina</taxon>
        <taxon>Panagrolaimomorpha</taxon>
        <taxon>Strongyloidoidea</taxon>
        <taxon>Strongyloididae</taxon>
        <taxon>Strongyloides</taxon>
    </lineage>
</organism>
<evidence type="ECO:0000256" key="1">
    <source>
        <dbReference type="SAM" id="SignalP"/>
    </source>
</evidence>
<dbReference type="WBParaSite" id="SVE_1678200.1">
    <property type="protein sequence ID" value="SVE_1678200.1"/>
    <property type="gene ID" value="SVE_1678200"/>
</dbReference>